<gene>
    <name evidence="1" type="ORF">QFC21_004764</name>
</gene>
<sequence length="231" mass="25637">MSQLTIRNGLEADAERIGTISFEAHSLCKDWNQRCPNVEAHDWVEVQTDLVLQHFDSANDMVVVAEDGEGEVVGYVFGRVLGKGLPGAAKKRHLAGQNTVALGRMSNAGFINSLIDKYDRIIWIRDFGVLPDRQGSGIGKALMAYIIDEANHRRVNIGLAGATEAVRLYEKLGFIEMIPPRFFEGSTIPMGVRPKATGRNVEERHNLADWGRSCGCHLVNDSKIHNGHKRY</sequence>
<proteinExistence type="predicted"/>
<evidence type="ECO:0000313" key="2">
    <source>
        <dbReference type="Proteomes" id="UP001227268"/>
    </source>
</evidence>
<organism evidence="1 2">
    <name type="scientific">Naganishia friedmannii</name>
    <dbReference type="NCBI Taxonomy" id="89922"/>
    <lineage>
        <taxon>Eukaryota</taxon>
        <taxon>Fungi</taxon>
        <taxon>Dikarya</taxon>
        <taxon>Basidiomycota</taxon>
        <taxon>Agaricomycotina</taxon>
        <taxon>Tremellomycetes</taxon>
        <taxon>Filobasidiales</taxon>
        <taxon>Filobasidiaceae</taxon>
        <taxon>Naganishia</taxon>
    </lineage>
</organism>
<comment type="caution">
    <text evidence="1">The sequence shown here is derived from an EMBL/GenBank/DDBJ whole genome shotgun (WGS) entry which is preliminary data.</text>
</comment>
<name>A0ACC2VFV8_9TREE</name>
<accession>A0ACC2VFV8</accession>
<reference evidence="1" key="1">
    <citation type="submission" date="2023-04" db="EMBL/GenBank/DDBJ databases">
        <title>Draft Genome sequencing of Naganishia species isolated from polar environments using Oxford Nanopore Technology.</title>
        <authorList>
            <person name="Leo P."/>
            <person name="Venkateswaran K."/>
        </authorList>
    </citation>
    <scope>NUCLEOTIDE SEQUENCE</scope>
    <source>
        <strain evidence="1">MNA-CCFEE 5423</strain>
    </source>
</reference>
<dbReference type="Proteomes" id="UP001227268">
    <property type="component" value="Unassembled WGS sequence"/>
</dbReference>
<evidence type="ECO:0000313" key="1">
    <source>
        <dbReference type="EMBL" id="KAJ9097726.1"/>
    </source>
</evidence>
<dbReference type="EMBL" id="JASBWT010000016">
    <property type="protein sequence ID" value="KAJ9097726.1"/>
    <property type="molecule type" value="Genomic_DNA"/>
</dbReference>
<protein>
    <submittedName>
        <fullName evidence="1">Uncharacterized protein</fullName>
    </submittedName>
</protein>
<keyword evidence="2" id="KW-1185">Reference proteome</keyword>